<dbReference type="EC" id="2.4.1.122" evidence="4"/>
<dbReference type="Gene3D" id="3.90.550.50">
    <property type="match status" value="1"/>
</dbReference>
<feature type="region of interest" description="Disordered" evidence="12">
    <location>
        <begin position="12"/>
        <end position="139"/>
    </location>
</feature>
<dbReference type="Pfam" id="PF02434">
    <property type="entry name" value="Fringe"/>
    <property type="match status" value="1"/>
</dbReference>
<dbReference type="InterPro" id="IPR003378">
    <property type="entry name" value="Fringe-like_glycosylTrfase"/>
</dbReference>
<dbReference type="GO" id="GO:0016020">
    <property type="term" value="C:membrane"/>
    <property type="evidence" value="ECO:0007669"/>
    <property type="project" value="UniProtKB-SubCell"/>
</dbReference>
<sequence>MSTILVFNAALRGYGAPKRETTYGISTHDSEPESAPSDGEENTDSSQHEGSAALLNSSSKYTNKSSASASSASAPSAPSSPSSPSPSQLNRDSATSLNSSEYADASSTSSHDHANNQSQYSNTTSHSADHTETSPIHASNQNLSANNIYYSNGTRAVVNHWYGWQPDIKTAMDCTWVECLKVNHTCKTCRDSPTDMAVPFVDPGEDWVPDVTMLRRMFLDGHDSNGNPWPPPLPKELCDVVNSSENTRRLLDEAKIVGAPISRTPETKNNKLLCFIYTMERKHNTSIRAMRETWAPGCDGFLAFSTKSDPRIPAISVPHRGKEKYGNMWQKIRSMFQFVGKHYLSEFDWFYMGGDDLVVYPQNLKNYLGTINSSEPHYLGRRFKGKKVGFNTGGAGYALSRPALQCLLANLEEQVCGPWKMTSQEDVMTAICLERACNITYEDTRDDQMRERFHHWMPDFEYFYKGGKFWYYNFIKEWGILLGNQSCSSETVNFHYIKNPTMARYLYHYVQDVQGCNRTI</sequence>
<feature type="compositionally biased region" description="Polar residues" evidence="12">
    <location>
        <begin position="44"/>
        <end position="64"/>
    </location>
</feature>
<keyword evidence="5" id="KW-0328">Glycosyltransferase</keyword>
<feature type="compositionally biased region" description="Low complexity" evidence="12">
    <location>
        <begin position="99"/>
        <end position="109"/>
    </location>
</feature>
<feature type="domain" description="Fringe-like glycosyltransferase" evidence="13">
    <location>
        <begin position="267"/>
        <end position="440"/>
    </location>
</feature>
<dbReference type="GO" id="GO:0016263">
    <property type="term" value="F:glycoprotein-N-acetylgalactosamine 3-beta-galactosyltransferase activity"/>
    <property type="evidence" value="ECO:0007669"/>
    <property type="project" value="UniProtKB-EC"/>
</dbReference>
<name>A0AAD2FJD0_9STRA</name>
<dbReference type="GO" id="GO:0000166">
    <property type="term" value="F:nucleotide binding"/>
    <property type="evidence" value="ECO:0007669"/>
    <property type="project" value="UniProtKB-KW"/>
</dbReference>
<evidence type="ECO:0000256" key="5">
    <source>
        <dbReference type="ARBA" id="ARBA00022676"/>
    </source>
</evidence>
<dbReference type="InterPro" id="IPR026050">
    <property type="entry name" value="C1GALT1/C1GALT1_chp1"/>
</dbReference>
<evidence type="ECO:0000256" key="4">
    <source>
        <dbReference type="ARBA" id="ARBA00012557"/>
    </source>
</evidence>
<keyword evidence="7" id="KW-0812">Transmembrane</keyword>
<evidence type="ECO:0000256" key="9">
    <source>
        <dbReference type="ARBA" id="ARBA00022968"/>
    </source>
</evidence>
<evidence type="ECO:0000256" key="1">
    <source>
        <dbReference type="ARBA" id="ARBA00004606"/>
    </source>
</evidence>
<comment type="subcellular location">
    <subcellularLocation>
        <location evidence="1">Membrane</location>
        <topology evidence="1">Single-pass type II membrane protein</topology>
    </subcellularLocation>
</comment>
<evidence type="ECO:0000313" key="14">
    <source>
        <dbReference type="EMBL" id="CAJ1935359.1"/>
    </source>
</evidence>
<dbReference type="AlphaFoldDB" id="A0AAD2FJD0"/>
<evidence type="ECO:0000256" key="6">
    <source>
        <dbReference type="ARBA" id="ARBA00022679"/>
    </source>
</evidence>
<evidence type="ECO:0000256" key="11">
    <source>
        <dbReference type="ARBA" id="ARBA00023136"/>
    </source>
</evidence>
<evidence type="ECO:0000256" key="3">
    <source>
        <dbReference type="ARBA" id="ARBA00006462"/>
    </source>
</evidence>
<comment type="similarity">
    <text evidence="3">Belongs to the glycosyltransferase 31 family. Beta3-Gal-T subfamily.</text>
</comment>
<evidence type="ECO:0000256" key="12">
    <source>
        <dbReference type="SAM" id="MobiDB-lite"/>
    </source>
</evidence>
<keyword evidence="9" id="KW-0735">Signal-anchor</keyword>
<reference evidence="14" key="1">
    <citation type="submission" date="2023-08" db="EMBL/GenBank/DDBJ databases">
        <authorList>
            <person name="Audoor S."/>
            <person name="Bilcke G."/>
        </authorList>
    </citation>
    <scope>NUCLEOTIDE SEQUENCE</scope>
</reference>
<comment type="caution">
    <text evidence="14">The sequence shown here is derived from an EMBL/GenBank/DDBJ whole genome shotgun (WGS) entry which is preliminary data.</text>
</comment>
<dbReference type="Proteomes" id="UP001295423">
    <property type="component" value="Unassembled WGS sequence"/>
</dbReference>
<evidence type="ECO:0000256" key="8">
    <source>
        <dbReference type="ARBA" id="ARBA00022741"/>
    </source>
</evidence>
<proteinExistence type="inferred from homology"/>
<evidence type="ECO:0000256" key="2">
    <source>
        <dbReference type="ARBA" id="ARBA00004922"/>
    </source>
</evidence>
<evidence type="ECO:0000259" key="13">
    <source>
        <dbReference type="Pfam" id="PF02434"/>
    </source>
</evidence>
<keyword evidence="6" id="KW-0808">Transferase</keyword>
<dbReference type="PANTHER" id="PTHR23033">
    <property type="entry name" value="BETA1,3-GALACTOSYLTRANSFERASE"/>
    <property type="match status" value="1"/>
</dbReference>
<dbReference type="PANTHER" id="PTHR23033:SF14">
    <property type="entry name" value="GLYCOPROTEIN-N-ACETYLGALACTOSAMINE 3-BETA-GALACTOSYLTRANSFERASE 1-RELATED"/>
    <property type="match status" value="1"/>
</dbReference>
<keyword evidence="8" id="KW-0547">Nucleotide-binding</keyword>
<keyword evidence="15" id="KW-1185">Reference proteome</keyword>
<dbReference type="EMBL" id="CAKOGP040000458">
    <property type="protein sequence ID" value="CAJ1935359.1"/>
    <property type="molecule type" value="Genomic_DNA"/>
</dbReference>
<feature type="compositionally biased region" description="Polar residues" evidence="12">
    <location>
        <begin position="88"/>
        <end position="98"/>
    </location>
</feature>
<comment type="pathway">
    <text evidence="2">Protein modification; protein glycosylation.</text>
</comment>
<feature type="compositionally biased region" description="Low complexity" evidence="12">
    <location>
        <begin position="65"/>
        <end position="87"/>
    </location>
</feature>
<feature type="compositionally biased region" description="Polar residues" evidence="12">
    <location>
        <begin position="115"/>
        <end position="126"/>
    </location>
</feature>
<evidence type="ECO:0000256" key="7">
    <source>
        <dbReference type="ARBA" id="ARBA00022692"/>
    </source>
</evidence>
<protein>
    <recommendedName>
        <fullName evidence="4">N-acetylgalactosaminide beta-1,3-galactosyltransferase</fullName>
        <ecNumber evidence="4">2.4.1.122</ecNumber>
    </recommendedName>
</protein>
<keyword evidence="11" id="KW-0472">Membrane</keyword>
<accession>A0AAD2FJD0</accession>
<evidence type="ECO:0000256" key="10">
    <source>
        <dbReference type="ARBA" id="ARBA00022989"/>
    </source>
</evidence>
<gene>
    <name evidence="14" type="ORF">CYCCA115_LOCUS4694</name>
</gene>
<organism evidence="14 15">
    <name type="scientific">Cylindrotheca closterium</name>
    <dbReference type="NCBI Taxonomy" id="2856"/>
    <lineage>
        <taxon>Eukaryota</taxon>
        <taxon>Sar</taxon>
        <taxon>Stramenopiles</taxon>
        <taxon>Ochrophyta</taxon>
        <taxon>Bacillariophyta</taxon>
        <taxon>Bacillariophyceae</taxon>
        <taxon>Bacillariophycidae</taxon>
        <taxon>Bacillariales</taxon>
        <taxon>Bacillariaceae</taxon>
        <taxon>Cylindrotheca</taxon>
    </lineage>
</organism>
<evidence type="ECO:0000313" key="15">
    <source>
        <dbReference type="Proteomes" id="UP001295423"/>
    </source>
</evidence>
<keyword evidence="10" id="KW-1133">Transmembrane helix</keyword>